<dbReference type="InterPro" id="IPR010987">
    <property type="entry name" value="Glutathione-S-Trfase_C-like"/>
</dbReference>
<dbReference type="Pfam" id="PF02798">
    <property type="entry name" value="GST_N"/>
    <property type="match status" value="1"/>
</dbReference>
<accession>A0A2N7F614</accession>
<evidence type="ECO:0000259" key="3">
    <source>
        <dbReference type="PROSITE" id="PS50404"/>
    </source>
</evidence>
<dbReference type="Gene3D" id="1.20.1050.10">
    <property type="match status" value="1"/>
</dbReference>
<dbReference type="AlphaFoldDB" id="A0A2N7F614"/>
<reference evidence="6" key="1">
    <citation type="submission" date="2016-07" db="EMBL/GenBank/DDBJ databases">
        <title>Nontailed viruses are major unrecognized killers of bacteria in the ocean.</title>
        <authorList>
            <person name="Kauffman K."/>
            <person name="Hussain F."/>
            <person name="Yang J."/>
            <person name="Arevalo P."/>
            <person name="Brown J."/>
            <person name="Cutler M."/>
            <person name="Kelly L."/>
            <person name="Polz M.F."/>
        </authorList>
    </citation>
    <scope>NUCLEOTIDE SEQUENCE [LARGE SCALE GENOMIC DNA]</scope>
    <source>
        <strain evidence="6">10N.261.55.E11</strain>
    </source>
</reference>
<dbReference type="SFLD" id="SFLDG01151">
    <property type="entry name" value="Main.2:_Nu-like"/>
    <property type="match status" value="1"/>
</dbReference>
<dbReference type="CDD" id="cd10292">
    <property type="entry name" value="GST_C_YghU_like"/>
    <property type="match status" value="1"/>
</dbReference>
<dbReference type="InterPro" id="IPR004046">
    <property type="entry name" value="GST_C"/>
</dbReference>
<dbReference type="InterPro" id="IPR004045">
    <property type="entry name" value="Glutathione_S-Trfase_N"/>
</dbReference>
<evidence type="ECO:0000256" key="2">
    <source>
        <dbReference type="SAM" id="MobiDB-lite"/>
    </source>
</evidence>
<proteinExistence type="inferred from homology"/>
<dbReference type="Gene3D" id="3.40.30.10">
    <property type="entry name" value="Glutaredoxin"/>
    <property type="match status" value="1"/>
</dbReference>
<feature type="domain" description="GST C-terminal" evidence="4">
    <location>
        <begin position="138"/>
        <end position="271"/>
    </location>
</feature>
<dbReference type="PANTHER" id="PTHR44051:SF22">
    <property type="entry name" value="DISULFIDE-BOND OXIDOREDUCTASE YGHU"/>
    <property type="match status" value="1"/>
</dbReference>
<dbReference type="Proteomes" id="UP000235330">
    <property type="component" value="Unassembled WGS sequence"/>
</dbReference>
<evidence type="ECO:0000313" key="6">
    <source>
        <dbReference type="Proteomes" id="UP000235330"/>
    </source>
</evidence>
<evidence type="ECO:0000259" key="4">
    <source>
        <dbReference type="PROSITE" id="PS50405"/>
    </source>
</evidence>
<name>A0A2N7F614_VIBSP</name>
<dbReference type="InterPro" id="IPR040079">
    <property type="entry name" value="Glutathione_S-Trfase"/>
</dbReference>
<comment type="similarity">
    <text evidence="1">Belongs to the GST superfamily.</text>
</comment>
<dbReference type="SUPFAM" id="SSF52833">
    <property type="entry name" value="Thioredoxin-like"/>
    <property type="match status" value="1"/>
</dbReference>
<dbReference type="EMBL" id="MCWU01000085">
    <property type="protein sequence ID" value="PMJ61072.1"/>
    <property type="molecule type" value="Genomic_DNA"/>
</dbReference>
<dbReference type="PANTHER" id="PTHR44051">
    <property type="entry name" value="GLUTATHIONE S-TRANSFERASE-RELATED"/>
    <property type="match status" value="1"/>
</dbReference>
<dbReference type="SUPFAM" id="SSF47616">
    <property type="entry name" value="GST C-terminal domain-like"/>
    <property type="match status" value="1"/>
</dbReference>
<evidence type="ECO:0000313" key="5">
    <source>
        <dbReference type="EMBL" id="PMJ61072.1"/>
    </source>
</evidence>
<comment type="caution">
    <text evidence="5">The sequence shown here is derived from an EMBL/GenBank/DDBJ whole genome shotgun (WGS) entry which is preliminary data.</text>
</comment>
<dbReference type="SFLD" id="SFLDS00019">
    <property type="entry name" value="Glutathione_Transferase_(cytos"/>
    <property type="match status" value="1"/>
</dbReference>
<protein>
    <submittedName>
        <fullName evidence="5">Glutathione-dependent disulfide-bond oxidoreductase</fullName>
    </submittedName>
</protein>
<dbReference type="SFLD" id="SFLDG00358">
    <property type="entry name" value="Main_(cytGST)"/>
    <property type="match status" value="1"/>
</dbReference>
<dbReference type="RefSeq" id="WP_102517375.1">
    <property type="nucleotide sequence ID" value="NZ_CAWNSM010000085.1"/>
</dbReference>
<sequence length="285" mass="31981">MSEQYTPPKVWANDTDGGNKWANINSPESGARFDKELPVGDHAFQLYSLGTPNGQKVTILLEELLAVGVKEAEYDAYLINIGEADQFSSGFVGVNPNSKIPALVDKSGDEEVNVFESASILMHLAEKFGHFLPKEGAARTQTLNWLFWAQGSAPFLGGGFGHFYAYADEKQEYPINRFAMEAKRQLDVLDKQLANNTFVAGEELSIADIAIWPWYGNLVLGKIYDAAEFLQVESYTNVVRWAKQLEAREGFQRGRVVNRSFGEEWEQVPERHSAEDIDRVLKLRP</sequence>
<feature type="region of interest" description="Disordered" evidence="2">
    <location>
        <begin position="1"/>
        <end position="20"/>
    </location>
</feature>
<dbReference type="PROSITE" id="PS50405">
    <property type="entry name" value="GST_CTER"/>
    <property type="match status" value="1"/>
</dbReference>
<dbReference type="CDD" id="cd03048">
    <property type="entry name" value="GST_N_Ure2p_like"/>
    <property type="match status" value="1"/>
</dbReference>
<organism evidence="5 6">
    <name type="scientific">Vibrio splendidus</name>
    <dbReference type="NCBI Taxonomy" id="29497"/>
    <lineage>
        <taxon>Bacteria</taxon>
        <taxon>Pseudomonadati</taxon>
        <taxon>Pseudomonadota</taxon>
        <taxon>Gammaproteobacteria</taxon>
        <taxon>Vibrionales</taxon>
        <taxon>Vibrionaceae</taxon>
        <taxon>Vibrio</taxon>
    </lineage>
</organism>
<feature type="domain" description="GST N-terminal" evidence="3">
    <location>
        <begin position="45"/>
        <end position="132"/>
    </location>
</feature>
<dbReference type="PROSITE" id="PS50404">
    <property type="entry name" value="GST_NTER"/>
    <property type="match status" value="1"/>
</dbReference>
<dbReference type="NCBIfam" id="NF008731">
    <property type="entry name" value="PRK11752.1"/>
    <property type="match status" value="1"/>
</dbReference>
<evidence type="ECO:0000256" key="1">
    <source>
        <dbReference type="RuleBase" id="RU003494"/>
    </source>
</evidence>
<gene>
    <name evidence="5" type="ORF">BCU17_07940</name>
</gene>
<dbReference type="Pfam" id="PF00043">
    <property type="entry name" value="GST_C"/>
    <property type="match status" value="1"/>
</dbReference>
<dbReference type="InterPro" id="IPR036282">
    <property type="entry name" value="Glutathione-S-Trfase_C_sf"/>
</dbReference>
<dbReference type="InterPro" id="IPR036249">
    <property type="entry name" value="Thioredoxin-like_sf"/>
</dbReference>